<protein>
    <submittedName>
        <fullName evidence="2">Uncharacterized protein</fullName>
    </submittedName>
</protein>
<reference evidence="2 3" key="1">
    <citation type="journal article" date="2019" name="Sci. Rep.">
        <title>Comparative genomics of chytrid fungi reveal insights into the obligate biotrophic and pathogenic lifestyle of Synchytrium endobioticum.</title>
        <authorList>
            <person name="van de Vossenberg B.T.L.H."/>
            <person name="Warris S."/>
            <person name="Nguyen H.D.T."/>
            <person name="van Gent-Pelzer M.P.E."/>
            <person name="Joly D.L."/>
            <person name="van de Geest H.C."/>
            <person name="Bonants P.J.M."/>
            <person name="Smith D.S."/>
            <person name="Levesque C.A."/>
            <person name="van der Lee T.A.J."/>
        </authorList>
    </citation>
    <scope>NUCLEOTIDE SEQUENCE [LARGE SCALE GENOMIC DNA]</scope>
    <source>
        <strain evidence="2 3">MB42</strain>
    </source>
</reference>
<dbReference type="Proteomes" id="UP000317494">
    <property type="component" value="Unassembled WGS sequence"/>
</dbReference>
<name>A0A507CMH2_9FUNG</name>
<dbReference type="EMBL" id="QEAN01000333">
    <property type="protein sequence ID" value="TPX39905.1"/>
    <property type="molecule type" value="Genomic_DNA"/>
</dbReference>
<organism evidence="2 3">
    <name type="scientific">Synchytrium endobioticum</name>
    <dbReference type="NCBI Taxonomy" id="286115"/>
    <lineage>
        <taxon>Eukaryota</taxon>
        <taxon>Fungi</taxon>
        <taxon>Fungi incertae sedis</taxon>
        <taxon>Chytridiomycota</taxon>
        <taxon>Chytridiomycota incertae sedis</taxon>
        <taxon>Chytridiomycetes</taxon>
        <taxon>Synchytriales</taxon>
        <taxon>Synchytriaceae</taxon>
        <taxon>Synchytrium</taxon>
    </lineage>
</organism>
<proteinExistence type="predicted"/>
<dbReference type="AlphaFoldDB" id="A0A507CMH2"/>
<evidence type="ECO:0000313" key="2">
    <source>
        <dbReference type="EMBL" id="TPX39905.1"/>
    </source>
</evidence>
<evidence type="ECO:0000256" key="1">
    <source>
        <dbReference type="SAM" id="MobiDB-lite"/>
    </source>
</evidence>
<feature type="region of interest" description="Disordered" evidence="1">
    <location>
        <begin position="1"/>
        <end position="24"/>
    </location>
</feature>
<gene>
    <name evidence="2" type="ORF">SeMB42_g06191</name>
</gene>
<dbReference type="VEuPathDB" id="FungiDB:SeMB42_g06191"/>
<comment type="caution">
    <text evidence="2">The sequence shown here is derived from an EMBL/GenBank/DDBJ whole genome shotgun (WGS) entry which is preliminary data.</text>
</comment>
<accession>A0A507CMH2</accession>
<keyword evidence="3" id="KW-1185">Reference proteome</keyword>
<sequence>MDRKKCAQDDIVNGAPIRPNASRRGKLLGPPPLLLISLLQKIKVTQTKLKRVVRGVHSLMECNSTFSLIPHNPHFLIGRNCLTWSWVGGTVTIGRHGRVCREAQTTAARVGSIPCIMDDDEILLSSLDITEYCTCPMSPLSSFARTVPVNHSESPSVAGMLAPLKPVCISASRKAKSENAQVLTDRDAMRCAGVGSVC</sequence>
<evidence type="ECO:0000313" key="3">
    <source>
        <dbReference type="Proteomes" id="UP000317494"/>
    </source>
</evidence>